<evidence type="ECO:0000313" key="1">
    <source>
        <dbReference type="EMBL" id="CZR67217.1"/>
    </source>
</evidence>
<dbReference type="EMBL" id="FJOG01000042">
    <property type="protein sequence ID" value="CZR67217.1"/>
    <property type="molecule type" value="Genomic_DNA"/>
</dbReference>
<organism evidence="1 2">
    <name type="scientific">Phialocephala subalpina</name>
    <dbReference type="NCBI Taxonomy" id="576137"/>
    <lineage>
        <taxon>Eukaryota</taxon>
        <taxon>Fungi</taxon>
        <taxon>Dikarya</taxon>
        <taxon>Ascomycota</taxon>
        <taxon>Pezizomycotina</taxon>
        <taxon>Leotiomycetes</taxon>
        <taxon>Helotiales</taxon>
        <taxon>Mollisiaceae</taxon>
        <taxon>Phialocephala</taxon>
        <taxon>Phialocephala fortinii species complex</taxon>
    </lineage>
</organism>
<dbReference type="AlphaFoldDB" id="A0A1L7XQK5"/>
<dbReference type="Proteomes" id="UP000184330">
    <property type="component" value="Unassembled WGS sequence"/>
</dbReference>
<dbReference type="OrthoDB" id="3766406at2759"/>
<dbReference type="STRING" id="576137.A0A1L7XQK5"/>
<name>A0A1L7XQK5_9HELO</name>
<proteinExistence type="predicted"/>
<evidence type="ECO:0000313" key="2">
    <source>
        <dbReference type="Proteomes" id="UP000184330"/>
    </source>
</evidence>
<sequence length="283" mass="32731">MAPSDSHDSPLSSATNAPSKAVRAVESLIDFPAEIRQIIADHMPTPAAVCLILSCHYLEKFLRERTWPRVREAKRGTRMEIVLALSKDLPQYFASHTCARLEKVSSIKWPCDYDQQSQIINSSLKHWPEGWPHFIVAHSRYFIHFVHVQLAIERRRQGLEYGTPLNPFALMEFQTCSYEQLSSLESVEARIESDELLLRSQWWIIMSRQQMDEIATTEIKAWTNSALHFELTANINDFIRSEPLVPQLMQACIRGCQLSHMKWNQYPMDFLLRLKTLGMEASL</sequence>
<keyword evidence="2" id="KW-1185">Reference proteome</keyword>
<gene>
    <name evidence="1" type="ORF">PAC_17116</name>
</gene>
<protein>
    <submittedName>
        <fullName evidence="1">Uncharacterized protein</fullName>
    </submittedName>
</protein>
<accession>A0A1L7XQK5</accession>
<reference evidence="1 2" key="1">
    <citation type="submission" date="2016-03" db="EMBL/GenBank/DDBJ databases">
        <authorList>
            <person name="Ploux O."/>
        </authorList>
    </citation>
    <scope>NUCLEOTIDE SEQUENCE [LARGE SCALE GENOMIC DNA]</scope>
    <source>
        <strain evidence="1 2">UAMH 11012</strain>
    </source>
</reference>